<evidence type="ECO:0000313" key="7">
    <source>
        <dbReference type="EMBL" id="CEA15804.1"/>
    </source>
</evidence>
<dbReference type="InterPro" id="IPR029063">
    <property type="entry name" value="SAM-dependent_MTases_sf"/>
</dbReference>
<keyword evidence="1 6" id="KW-0963">Cytoplasm</keyword>
<dbReference type="PIRSF" id="PIRSF003078">
    <property type="entry name" value="GidB"/>
    <property type="match status" value="1"/>
</dbReference>
<organism evidence="7 8">
    <name type="scientific">Fermentimonas caenicola</name>
    <dbReference type="NCBI Taxonomy" id="1562970"/>
    <lineage>
        <taxon>Bacteria</taxon>
        <taxon>Pseudomonadati</taxon>
        <taxon>Bacteroidota</taxon>
        <taxon>Bacteroidia</taxon>
        <taxon>Bacteroidales</taxon>
        <taxon>Dysgonomonadaceae</taxon>
        <taxon>Fermentimonas</taxon>
    </lineage>
</organism>
<dbReference type="Pfam" id="PF02527">
    <property type="entry name" value="GidB"/>
    <property type="match status" value="1"/>
</dbReference>
<dbReference type="EC" id="2.1.1.-" evidence="6"/>
<dbReference type="AlphaFoldDB" id="A0A098BYR8"/>
<keyword evidence="2 6" id="KW-0698">rRNA processing</keyword>
<proteinExistence type="inferred from homology"/>
<keyword evidence="5 6" id="KW-0949">S-adenosyl-L-methionine</keyword>
<gene>
    <name evidence="6 7" type="primary">rsmG</name>
    <name evidence="7" type="ORF">ING2E5B_1051</name>
</gene>
<evidence type="ECO:0000256" key="3">
    <source>
        <dbReference type="ARBA" id="ARBA00022603"/>
    </source>
</evidence>
<feature type="binding site" evidence="6">
    <location>
        <position position="71"/>
    </location>
    <ligand>
        <name>S-adenosyl-L-methionine</name>
        <dbReference type="ChEBI" id="CHEBI:59789"/>
    </ligand>
</feature>
<evidence type="ECO:0000313" key="8">
    <source>
        <dbReference type="Proteomes" id="UP000032417"/>
    </source>
</evidence>
<dbReference type="GO" id="GO:0070043">
    <property type="term" value="F:rRNA (guanine-N7-)-methyltransferase activity"/>
    <property type="evidence" value="ECO:0007669"/>
    <property type="project" value="UniProtKB-UniRule"/>
</dbReference>
<dbReference type="STRING" id="1562970.ING2E5B_1051"/>
<dbReference type="PATRIC" id="fig|1562970.3.peg.1039"/>
<comment type="caution">
    <text evidence="6">Lacks conserved residue(s) required for the propagation of feature annotation.</text>
</comment>
<keyword evidence="8" id="KW-1185">Reference proteome</keyword>
<comment type="function">
    <text evidence="6">Specifically methylates the N7 position of a guanine in 16S rRNA.</text>
</comment>
<evidence type="ECO:0000256" key="1">
    <source>
        <dbReference type="ARBA" id="ARBA00022490"/>
    </source>
</evidence>
<comment type="subcellular location">
    <subcellularLocation>
        <location evidence="6">Cytoplasm</location>
    </subcellularLocation>
</comment>
<dbReference type="PANTHER" id="PTHR31760:SF0">
    <property type="entry name" value="S-ADENOSYL-L-METHIONINE-DEPENDENT METHYLTRANSFERASES SUPERFAMILY PROTEIN"/>
    <property type="match status" value="1"/>
</dbReference>
<name>A0A098BYR8_9BACT</name>
<accession>A0A098BYR8</accession>
<comment type="similarity">
    <text evidence="6">Belongs to the methyltransferase superfamily. RNA methyltransferase RsmG family.</text>
</comment>
<protein>
    <recommendedName>
        <fullName evidence="6">Ribosomal RNA small subunit methyltransferase G</fullName>
        <ecNumber evidence="6">2.1.1.-</ecNumber>
    </recommendedName>
    <alternativeName>
        <fullName evidence="6">16S rRNA 7-methylguanosine methyltransferase</fullName>
        <shortName evidence="6">16S rRNA m7G methyltransferase</shortName>
    </alternativeName>
</protein>
<dbReference type="HAMAP" id="MF_00074">
    <property type="entry name" value="16SrRNA_methyltr_G"/>
    <property type="match status" value="1"/>
</dbReference>
<dbReference type="InterPro" id="IPR003682">
    <property type="entry name" value="rRNA_ssu_MeTfrase_G"/>
</dbReference>
<dbReference type="Proteomes" id="UP000032417">
    <property type="component" value="Chromosome 1"/>
</dbReference>
<sequence length="207" mass="23409">MKVIENYFQKLTELQKSQFKALFDLYLDWNNKINVISRKDIENLYLHHVLHSLAIAKYVSFAPGTKVMDVGTGGGFPGIPLAIFFPEVQFLLLDSIGKKVRVAGEIAKAIGLENVEVKHSRAEDEKRKFDFIVSRAVMLLPELVKITNKNISREQNNSIPNGVICLKGGDLTSETKSFKNIVDIVSLSEYFSEPFFQTKKLVYLPVN</sequence>
<dbReference type="SUPFAM" id="SSF53335">
    <property type="entry name" value="S-adenosyl-L-methionine-dependent methyltransferases"/>
    <property type="match status" value="1"/>
</dbReference>
<dbReference type="EMBL" id="LN515532">
    <property type="protein sequence ID" value="CEA15804.1"/>
    <property type="molecule type" value="Genomic_DNA"/>
</dbReference>
<feature type="binding site" evidence="6">
    <location>
        <position position="135"/>
    </location>
    <ligand>
        <name>S-adenosyl-L-methionine</name>
        <dbReference type="ChEBI" id="CHEBI:59789"/>
    </ligand>
</feature>
<dbReference type="NCBIfam" id="TIGR00138">
    <property type="entry name" value="rsmG_gidB"/>
    <property type="match status" value="1"/>
</dbReference>
<keyword evidence="3 6" id="KW-0489">Methyltransferase</keyword>
<dbReference type="CDD" id="cd02440">
    <property type="entry name" value="AdoMet_MTases"/>
    <property type="match status" value="1"/>
</dbReference>
<dbReference type="GO" id="GO:0005829">
    <property type="term" value="C:cytosol"/>
    <property type="evidence" value="ECO:0007669"/>
    <property type="project" value="TreeGrafter"/>
</dbReference>
<evidence type="ECO:0000256" key="5">
    <source>
        <dbReference type="ARBA" id="ARBA00022691"/>
    </source>
</evidence>
<dbReference type="PANTHER" id="PTHR31760">
    <property type="entry name" value="S-ADENOSYL-L-METHIONINE-DEPENDENT METHYLTRANSFERASES SUPERFAMILY PROTEIN"/>
    <property type="match status" value="1"/>
</dbReference>
<dbReference type="OrthoDB" id="9808773at2"/>
<feature type="binding site" evidence="6">
    <location>
        <begin position="122"/>
        <end position="123"/>
    </location>
    <ligand>
        <name>S-adenosyl-L-methionine</name>
        <dbReference type="ChEBI" id="CHEBI:59789"/>
    </ligand>
</feature>
<dbReference type="Gene3D" id="3.40.50.150">
    <property type="entry name" value="Vaccinia Virus protein VP39"/>
    <property type="match status" value="1"/>
</dbReference>
<dbReference type="HOGENOM" id="CLU_065341_2_2_10"/>
<dbReference type="KEGG" id="pbt:ING2E5B_1051"/>
<evidence type="ECO:0000256" key="4">
    <source>
        <dbReference type="ARBA" id="ARBA00022679"/>
    </source>
</evidence>
<feature type="binding site" evidence="6">
    <location>
        <position position="76"/>
    </location>
    <ligand>
        <name>S-adenosyl-L-methionine</name>
        <dbReference type="ChEBI" id="CHEBI:59789"/>
    </ligand>
</feature>
<keyword evidence="4 6" id="KW-0808">Transferase</keyword>
<evidence type="ECO:0000256" key="6">
    <source>
        <dbReference type="HAMAP-Rule" id="MF_00074"/>
    </source>
</evidence>
<reference evidence="7 8" key="1">
    <citation type="submission" date="2014-08" db="EMBL/GenBank/DDBJ databases">
        <authorList>
            <person name="Wibberg D."/>
        </authorList>
    </citation>
    <scope>NUCLEOTIDE SEQUENCE [LARGE SCALE GENOMIC DNA]</scope>
    <source>
        <strain evidence="8">ING2-E5B</strain>
    </source>
</reference>
<evidence type="ECO:0000256" key="2">
    <source>
        <dbReference type="ARBA" id="ARBA00022552"/>
    </source>
</evidence>